<sequence>MLMVRAVTAVGVSPSAEVSIKTAPCSPPRDPEATAESTQLFLHWKKPAEMGPNVTVLKYMVNYGRTEKKVRWEQVESGGETVTISNLQPQTSYTIRVLCECGPHGNSKKSQSYCQHQSAKKPKGRHQTIL</sequence>
<dbReference type="AlphaFoldDB" id="A0AAV2KFB1"/>
<name>A0AAV2KFB1_KNICA</name>
<protein>
    <recommendedName>
        <fullName evidence="2">Fibronectin type-III domain-containing protein</fullName>
    </recommendedName>
</protein>
<feature type="domain" description="Fibronectin type-III" evidence="2">
    <location>
        <begin position="27"/>
        <end position="122"/>
    </location>
</feature>
<gene>
    <name evidence="3" type="ORF">KC01_LOCUS16863</name>
</gene>
<dbReference type="Gene3D" id="2.60.40.10">
    <property type="entry name" value="Immunoglobulins"/>
    <property type="match status" value="1"/>
</dbReference>
<keyword evidence="4" id="KW-1185">Reference proteome</keyword>
<accession>A0AAV2KFB1</accession>
<dbReference type="InterPro" id="IPR036116">
    <property type="entry name" value="FN3_sf"/>
</dbReference>
<dbReference type="EMBL" id="OZ035839">
    <property type="protein sequence ID" value="CAL1586882.1"/>
    <property type="molecule type" value="Genomic_DNA"/>
</dbReference>
<evidence type="ECO:0000259" key="2">
    <source>
        <dbReference type="PROSITE" id="PS50853"/>
    </source>
</evidence>
<dbReference type="SMART" id="SM00060">
    <property type="entry name" value="FN3"/>
    <property type="match status" value="1"/>
</dbReference>
<organism evidence="3 4">
    <name type="scientific">Knipowitschia caucasica</name>
    <name type="common">Caucasian dwarf goby</name>
    <name type="synonym">Pomatoschistus caucasicus</name>
    <dbReference type="NCBI Taxonomy" id="637954"/>
    <lineage>
        <taxon>Eukaryota</taxon>
        <taxon>Metazoa</taxon>
        <taxon>Chordata</taxon>
        <taxon>Craniata</taxon>
        <taxon>Vertebrata</taxon>
        <taxon>Euteleostomi</taxon>
        <taxon>Actinopterygii</taxon>
        <taxon>Neopterygii</taxon>
        <taxon>Teleostei</taxon>
        <taxon>Neoteleostei</taxon>
        <taxon>Acanthomorphata</taxon>
        <taxon>Gobiaria</taxon>
        <taxon>Gobiiformes</taxon>
        <taxon>Gobioidei</taxon>
        <taxon>Gobiidae</taxon>
        <taxon>Gobiinae</taxon>
        <taxon>Knipowitschia</taxon>
    </lineage>
</organism>
<dbReference type="Proteomes" id="UP001497482">
    <property type="component" value="Chromosome 17"/>
</dbReference>
<evidence type="ECO:0000313" key="4">
    <source>
        <dbReference type="Proteomes" id="UP001497482"/>
    </source>
</evidence>
<feature type="compositionally biased region" description="Polar residues" evidence="1">
    <location>
        <begin position="108"/>
        <end position="117"/>
    </location>
</feature>
<feature type="region of interest" description="Disordered" evidence="1">
    <location>
        <begin position="104"/>
        <end position="130"/>
    </location>
</feature>
<dbReference type="SUPFAM" id="SSF49265">
    <property type="entry name" value="Fibronectin type III"/>
    <property type="match status" value="1"/>
</dbReference>
<dbReference type="PROSITE" id="PS50853">
    <property type="entry name" value="FN3"/>
    <property type="match status" value="1"/>
</dbReference>
<dbReference type="Pfam" id="PF00041">
    <property type="entry name" value="fn3"/>
    <property type="match status" value="1"/>
</dbReference>
<evidence type="ECO:0000313" key="3">
    <source>
        <dbReference type="EMBL" id="CAL1586882.1"/>
    </source>
</evidence>
<proteinExistence type="predicted"/>
<evidence type="ECO:0000256" key="1">
    <source>
        <dbReference type="SAM" id="MobiDB-lite"/>
    </source>
</evidence>
<reference evidence="3 4" key="1">
    <citation type="submission" date="2024-04" db="EMBL/GenBank/DDBJ databases">
        <authorList>
            <person name="Waldvogel A.-M."/>
            <person name="Schoenle A."/>
        </authorList>
    </citation>
    <scope>NUCLEOTIDE SEQUENCE [LARGE SCALE GENOMIC DNA]</scope>
</reference>
<dbReference type="CDD" id="cd00063">
    <property type="entry name" value="FN3"/>
    <property type="match status" value="1"/>
</dbReference>
<feature type="compositionally biased region" description="Basic residues" evidence="1">
    <location>
        <begin position="118"/>
        <end position="130"/>
    </location>
</feature>
<dbReference type="InterPro" id="IPR003961">
    <property type="entry name" value="FN3_dom"/>
</dbReference>
<dbReference type="InterPro" id="IPR013783">
    <property type="entry name" value="Ig-like_fold"/>
</dbReference>